<feature type="transmembrane region" description="Helical" evidence="8">
    <location>
        <begin position="232"/>
        <end position="250"/>
    </location>
</feature>
<dbReference type="SUPFAM" id="SSF103473">
    <property type="entry name" value="MFS general substrate transporter"/>
    <property type="match status" value="1"/>
</dbReference>
<evidence type="ECO:0000256" key="7">
    <source>
        <dbReference type="SAM" id="MobiDB-lite"/>
    </source>
</evidence>
<feature type="transmembrane region" description="Helical" evidence="8">
    <location>
        <begin position="453"/>
        <end position="474"/>
    </location>
</feature>
<keyword evidence="3 8" id="KW-0812">Transmembrane</keyword>
<keyword evidence="5" id="KW-0534">Nitrate assimilation</keyword>
<feature type="compositionally biased region" description="Low complexity" evidence="7">
    <location>
        <begin position="1"/>
        <end position="24"/>
    </location>
</feature>
<keyword evidence="11" id="KW-1185">Reference proteome</keyword>
<feature type="region of interest" description="Disordered" evidence="7">
    <location>
        <begin position="1"/>
        <end position="58"/>
    </location>
</feature>
<dbReference type="PROSITE" id="PS50850">
    <property type="entry name" value="MFS"/>
    <property type="match status" value="1"/>
</dbReference>
<feature type="transmembrane region" description="Helical" evidence="8">
    <location>
        <begin position="421"/>
        <end position="441"/>
    </location>
</feature>
<evidence type="ECO:0000256" key="4">
    <source>
        <dbReference type="ARBA" id="ARBA00022989"/>
    </source>
</evidence>
<dbReference type="InterPro" id="IPR036259">
    <property type="entry name" value="MFS_trans_sf"/>
</dbReference>
<feature type="transmembrane region" description="Helical" evidence="8">
    <location>
        <begin position="310"/>
        <end position="328"/>
    </location>
</feature>
<comment type="caution">
    <text evidence="10">The sequence shown here is derived from an EMBL/GenBank/DDBJ whole genome shotgun (WGS) entry which is preliminary data.</text>
</comment>
<feature type="domain" description="Major facilitator superfamily (MFS) profile" evidence="9">
    <location>
        <begin position="273"/>
        <end position="484"/>
    </location>
</feature>
<feature type="transmembrane region" description="Helical" evidence="8">
    <location>
        <begin position="340"/>
        <end position="358"/>
    </location>
</feature>
<feature type="compositionally biased region" description="Low complexity" evidence="7">
    <location>
        <begin position="32"/>
        <end position="41"/>
    </location>
</feature>
<dbReference type="Pfam" id="PF07690">
    <property type="entry name" value="MFS_1"/>
    <property type="match status" value="1"/>
</dbReference>
<feature type="transmembrane region" description="Helical" evidence="8">
    <location>
        <begin position="364"/>
        <end position="386"/>
    </location>
</feature>
<feature type="compositionally biased region" description="Basic and acidic residues" evidence="7">
    <location>
        <begin position="45"/>
        <end position="58"/>
    </location>
</feature>
<dbReference type="RefSeq" id="WP_203868071.1">
    <property type="nucleotide sequence ID" value="NZ_BONW01000021.1"/>
</dbReference>
<name>A0ABQ4E4H6_9ACTN</name>
<keyword evidence="4 8" id="KW-1133">Transmembrane helix</keyword>
<feature type="transmembrane region" description="Helical" evidence="8">
    <location>
        <begin position="135"/>
        <end position="154"/>
    </location>
</feature>
<evidence type="ECO:0000256" key="5">
    <source>
        <dbReference type="ARBA" id="ARBA00023063"/>
    </source>
</evidence>
<gene>
    <name evidence="10" type="ORF">Pen02_45540</name>
</gene>
<sequence length="484" mass="50209">MTSTAAAPGTDSTAAAPATAGTGTLPPPATAPGPAAGTPGTPRRHQLDDWRPEDPDFWRETGAPVARRNLIVSIASEHIGFSVWSLWSVLVLFLGPAYGIDPAGKFLLTAVPTALGAVLRLPYTLAVAKFGGRNWTIVSALLLLLPAVPMAILIEPGVSYSTLMVLACLAGVGGGNFASSMANINLFYPQRLKGWALGLNAGGGNIGVAAVQLVGLAVLATAGAAYPRLVPAVYIPLIVLAALASARYMDNITGVRNERGALREAARDPHTWVMSVLYIGTFGSFIGFGFAFGQVLLVQFGDRFATPLDAAYLTFLGPLVGSLIRPVGGHLADRYGGARVTLATFAGMAAGAGLVHYASGERSLTLYLVGFIGLFVLSGIGNGSTYKMIPAIFRARAAQAVAVGELDPAAAQRRAWRLSGALIGIAGAVGAFGGVLVNIAFRQSFLAYASADAAYLAFIAWYAICLVVTWAVYLRPSPHRLAGV</sequence>
<feature type="transmembrane region" description="Helical" evidence="8">
    <location>
        <begin position="106"/>
        <end position="123"/>
    </location>
</feature>
<evidence type="ECO:0000313" key="10">
    <source>
        <dbReference type="EMBL" id="GIG89618.1"/>
    </source>
</evidence>
<feature type="transmembrane region" description="Helical" evidence="8">
    <location>
        <begin position="271"/>
        <end position="298"/>
    </location>
</feature>
<dbReference type="CDD" id="cd17341">
    <property type="entry name" value="MFS_NRT2_like"/>
    <property type="match status" value="1"/>
</dbReference>
<dbReference type="InterPro" id="IPR011701">
    <property type="entry name" value="MFS"/>
</dbReference>
<dbReference type="EMBL" id="BONW01000021">
    <property type="protein sequence ID" value="GIG89618.1"/>
    <property type="molecule type" value="Genomic_DNA"/>
</dbReference>
<comment type="similarity">
    <text evidence="2">Belongs to the major facilitator superfamily. Nitrate/nitrite porter (TC 2.A.1.8) family.</text>
</comment>
<feature type="transmembrane region" description="Helical" evidence="8">
    <location>
        <begin position="78"/>
        <end position="100"/>
    </location>
</feature>
<dbReference type="PANTHER" id="PTHR23515">
    <property type="entry name" value="HIGH-AFFINITY NITRATE TRANSPORTER 2.3"/>
    <property type="match status" value="1"/>
</dbReference>
<dbReference type="InterPro" id="IPR044772">
    <property type="entry name" value="NO3_transporter"/>
</dbReference>
<accession>A0ABQ4E4H6</accession>
<dbReference type="Proteomes" id="UP000646749">
    <property type="component" value="Unassembled WGS sequence"/>
</dbReference>
<reference evidence="10 11" key="1">
    <citation type="submission" date="2021-01" db="EMBL/GenBank/DDBJ databases">
        <title>Whole genome shotgun sequence of Plantactinospora endophytica NBRC 110450.</title>
        <authorList>
            <person name="Komaki H."/>
            <person name="Tamura T."/>
        </authorList>
    </citation>
    <scope>NUCLEOTIDE SEQUENCE [LARGE SCALE GENOMIC DNA]</scope>
    <source>
        <strain evidence="10 11">NBRC 110450</strain>
    </source>
</reference>
<evidence type="ECO:0000313" key="11">
    <source>
        <dbReference type="Proteomes" id="UP000646749"/>
    </source>
</evidence>
<dbReference type="Gene3D" id="1.20.1250.20">
    <property type="entry name" value="MFS general substrate transporter like domains"/>
    <property type="match status" value="1"/>
</dbReference>
<dbReference type="InterPro" id="IPR020846">
    <property type="entry name" value="MFS_dom"/>
</dbReference>
<evidence type="ECO:0000256" key="3">
    <source>
        <dbReference type="ARBA" id="ARBA00022692"/>
    </source>
</evidence>
<evidence type="ECO:0000256" key="6">
    <source>
        <dbReference type="ARBA" id="ARBA00023136"/>
    </source>
</evidence>
<evidence type="ECO:0000256" key="2">
    <source>
        <dbReference type="ARBA" id="ARBA00008432"/>
    </source>
</evidence>
<evidence type="ECO:0000259" key="9">
    <source>
        <dbReference type="PROSITE" id="PS50850"/>
    </source>
</evidence>
<feature type="transmembrane region" description="Helical" evidence="8">
    <location>
        <begin position="160"/>
        <end position="184"/>
    </location>
</feature>
<organism evidence="10 11">
    <name type="scientific">Plantactinospora endophytica</name>
    <dbReference type="NCBI Taxonomy" id="673535"/>
    <lineage>
        <taxon>Bacteria</taxon>
        <taxon>Bacillati</taxon>
        <taxon>Actinomycetota</taxon>
        <taxon>Actinomycetes</taxon>
        <taxon>Micromonosporales</taxon>
        <taxon>Micromonosporaceae</taxon>
        <taxon>Plantactinospora</taxon>
    </lineage>
</organism>
<evidence type="ECO:0000256" key="1">
    <source>
        <dbReference type="ARBA" id="ARBA00004651"/>
    </source>
</evidence>
<keyword evidence="6 8" id="KW-0472">Membrane</keyword>
<evidence type="ECO:0000256" key="8">
    <source>
        <dbReference type="SAM" id="Phobius"/>
    </source>
</evidence>
<comment type="subcellular location">
    <subcellularLocation>
        <location evidence="1">Cell membrane</location>
        <topology evidence="1">Multi-pass membrane protein</topology>
    </subcellularLocation>
</comment>
<proteinExistence type="inferred from homology"/>
<protein>
    <submittedName>
        <fullName evidence="10">MFS transporter</fullName>
    </submittedName>
</protein>